<evidence type="ECO:0000313" key="3">
    <source>
        <dbReference type="Proteomes" id="UP000001396"/>
    </source>
</evidence>
<dbReference type="AlphaFoldDB" id="D3B8Q5"/>
<dbReference type="GeneID" id="31360335"/>
<dbReference type="EMBL" id="ADBJ01000020">
    <property type="protein sequence ID" value="EFA82423.1"/>
    <property type="molecule type" value="Genomic_DNA"/>
</dbReference>
<feature type="chain" id="PRO_5003042040" evidence="1">
    <location>
        <begin position="17"/>
        <end position="373"/>
    </location>
</feature>
<protein>
    <submittedName>
        <fullName evidence="2">Uncharacterized protein</fullName>
    </submittedName>
</protein>
<name>D3B8Q5_HETP5</name>
<sequence length="373" mass="42412">MNVVNYLLIFFPLISSGEYRSNTIRGAHDLLYVRQVCETMSGNEASSSTTTSTNDSKPFDQVNVFQQDGPKSCCKTSTLKQRSSSGTAISSSSTSSHLSWISFASLSPAILANELQQQLMDRDAIYLVDSVNYEQQVKCQCSVFMVSSPNPEKYKEYLKTYSEHKKYWLSPWTYEEIKFAHKEIFNKFDLKCIDLNFDHWGGIPRYVFSNDTDTKGLDDAIAQCDLPLVSKFVGESTFSMSISHKILHTYAIDNGFRHTRIEFGSKYIADRITTLLVHANKNAIISFIQDRPSKYKADTNSDIADSIDQWTPSFSYPPNQMKSFNHTFATLVLKTRNIIQPVAALYLTALQDVRNIDSKKKLDFLNHYVVITD</sequence>
<keyword evidence="3" id="KW-1185">Reference proteome</keyword>
<comment type="caution">
    <text evidence="2">The sequence shown here is derived from an EMBL/GenBank/DDBJ whole genome shotgun (WGS) entry which is preliminary data.</text>
</comment>
<dbReference type="InParanoid" id="D3B8Q5"/>
<gene>
    <name evidence="2" type="ORF">PPL_04848</name>
</gene>
<dbReference type="InterPro" id="IPR052980">
    <property type="entry name" value="Crinkler_effector"/>
</dbReference>
<keyword evidence="1" id="KW-0732">Signal</keyword>
<dbReference type="PANTHER" id="PTHR33129:SF1">
    <property type="entry name" value="ATP-BINDING PROTEIN"/>
    <property type="match status" value="1"/>
</dbReference>
<organism evidence="2 3">
    <name type="scientific">Heterostelium pallidum (strain ATCC 26659 / Pp 5 / PN500)</name>
    <name type="common">Cellular slime mold</name>
    <name type="synonym">Polysphondylium pallidum</name>
    <dbReference type="NCBI Taxonomy" id="670386"/>
    <lineage>
        <taxon>Eukaryota</taxon>
        <taxon>Amoebozoa</taxon>
        <taxon>Evosea</taxon>
        <taxon>Eumycetozoa</taxon>
        <taxon>Dictyostelia</taxon>
        <taxon>Acytosteliales</taxon>
        <taxon>Acytosteliaceae</taxon>
        <taxon>Heterostelium</taxon>
    </lineage>
</organism>
<dbReference type="Proteomes" id="UP000001396">
    <property type="component" value="Unassembled WGS sequence"/>
</dbReference>
<proteinExistence type="predicted"/>
<evidence type="ECO:0000256" key="1">
    <source>
        <dbReference type="SAM" id="SignalP"/>
    </source>
</evidence>
<accession>D3B8Q5</accession>
<dbReference type="PANTHER" id="PTHR33129">
    <property type="entry name" value="PROTEIN KINASE DOMAIN-CONTAINING PROTEIN-RELATED"/>
    <property type="match status" value="1"/>
</dbReference>
<feature type="signal peptide" evidence="1">
    <location>
        <begin position="1"/>
        <end position="16"/>
    </location>
</feature>
<evidence type="ECO:0000313" key="2">
    <source>
        <dbReference type="EMBL" id="EFA82423.1"/>
    </source>
</evidence>
<reference evidence="2 3" key="1">
    <citation type="journal article" date="2011" name="Genome Res.">
        <title>Phylogeny-wide analysis of social amoeba genomes highlights ancient origins for complex intercellular communication.</title>
        <authorList>
            <person name="Heidel A.J."/>
            <person name="Lawal H.M."/>
            <person name="Felder M."/>
            <person name="Schilde C."/>
            <person name="Helps N.R."/>
            <person name="Tunggal B."/>
            <person name="Rivero F."/>
            <person name="John U."/>
            <person name="Schleicher M."/>
            <person name="Eichinger L."/>
            <person name="Platzer M."/>
            <person name="Noegel A.A."/>
            <person name="Schaap P."/>
            <person name="Gloeckner G."/>
        </authorList>
    </citation>
    <scope>NUCLEOTIDE SEQUENCE [LARGE SCALE GENOMIC DNA]</scope>
    <source>
        <strain evidence="3">ATCC 26659 / Pp 5 / PN500</strain>
    </source>
</reference>
<dbReference type="RefSeq" id="XP_020434540.1">
    <property type="nucleotide sequence ID" value="XM_020575745.1"/>
</dbReference>